<keyword evidence="5" id="KW-1185">Reference proteome</keyword>
<dbReference type="Pfam" id="PF05163">
    <property type="entry name" value="DinB"/>
    <property type="match status" value="1"/>
</dbReference>
<sequence length="169" mass="19415">MRIFPEYCVTMARYNAWQNAQLRAAFETLSDAELRKERKAFFGSIFKTANHILWADRMWMARLGLGEAPEGDHLSLTPTPAVWAGERYKTDARLLHWADHLDAVDLKGDVNWRSVMAERDFSHPFDLCVMHLFNHQTHHRGQIHAMLTAAGAKAPVTDILFMPEDGPWL</sequence>
<dbReference type="RefSeq" id="WP_085636449.1">
    <property type="nucleotide sequence ID" value="NZ_JFKC01000006.1"/>
</dbReference>
<evidence type="ECO:0000256" key="2">
    <source>
        <dbReference type="ARBA" id="ARBA00022723"/>
    </source>
</evidence>
<dbReference type="PANTHER" id="PTHR37302">
    <property type="entry name" value="SLR1116 PROTEIN"/>
    <property type="match status" value="1"/>
</dbReference>
<evidence type="ECO:0000313" key="5">
    <source>
        <dbReference type="Proteomes" id="UP000193926"/>
    </source>
</evidence>
<protein>
    <submittedName>
        <fullName evidence="4">Damage-inducible protein DinB</fullName>
    </submittedName>
</protein>
<feature type="binding site" evidence="3">
    <location>
        <position position="139"/>
    </location>
    <ligand>
        <name>a divalent metal cation</name>
        <dbReference type="ChEBI" id="CHEBI:60240"/>
    </ligand>
</feature>
<gene>
    <name evidence="4" type="ORF">MGEO_09315</name>
</gene>
<dbReference type="PANTHER" id="PTHR37302:SF1">
    <property type="entry name" value="PROTEIN DINB"/>
    <property type="match status" value="1"/>
</dbReference>
<evidence type="ECO:0000256" key="3">
    <source>
        <dbReference type="PIRSR" id="PIRSR607837-1"/>
    </source>
</evidence>
<keyword evidence="2 3" id="KW-0479">Metal-binding</keyword>
<feature type="binding site" evidence="3">
    <location>
        <position position="135"/>
    </location>
    <ligand>
        <name>a divalent metal cation</name>
        <dbReference type="ChEBI" id="CHEBI:60240"/>
    </ligand>
</feature>
<dbReference type="OrthoDB" id="9807509at2"/>
<dbReference type="InterPro" id="IPR034660">
    <property type="entry name" value="DinB/YfiT-like"/>
</dbReference>
<evidence type="ECO:0000256" key="1">
    <source>
        <dbReference type="ARBA" id="ARBA00008635"/>
    </source>
</evidence>
<dbReference type="Proteomes" id="UP000193926">
    <property type="component" value="Unassembled WGS sequence"/>
</dbReference>
<comment type="similarity">
    <text evidence="1">Belongs to the DinB family.</text>
</comment>
<feature type="binding site" evidence="3">
    <location>
        <position position="51"/>
    </location>
    <ligand>
        <name>a divalent metal cation</name>
        <dbReference type="ChEBI" id="CHEBI:60240"/>
    </ligand>
</feature>
<dbReference type="GO" id="GO:0046872">
    <property type="term" value="F:metal ion binding"/>
    <property type="evidence" value="ECO:0007669"/>
    <property type="project" value="UniProtKB-KW"/>
</dbReference>
<dbReference type="InterPro" id="IPR007837">
    <property type="entry name" value="DinB"/>
</dbReference>
<proteinExistence type="inferred from homology"/>
<name>A0A1X4NLR0_9RHOB</name>
<evidence type="ECO:0000313" key="4">
    <source>
        <dbReference type="EMBL" id="OSQ51247.1"/>
    </source>
</evidence>
<dbReference type="STRING" id="1123756.MGEO_09315"/>
<dbReference type="SUPFAM" id="SSF109854">
    <property type="entry name" value="DinB/YfiT-like putative metalloenzymes"/>
    <property type="match status" value="1"/>
</dbReference>
<reference evidence="4 5" key="1">
    <citation type="submission" date="2014-03" db="EMBL/GenBank/DDBJ databases">
        <title>The draft genome sequence of Marivita geojedonensis KCTC 23882.</title>
        <authorList>
            <person name="Lai Q."/>
            <person name="Shao Z."/>
        </authorList>
    </citation>
    <scope>NUCLEOTIDE SEQUENCE [LARGE SCALE GENOMIC DNA]</scope>
    <source>
        <strain evidence="4 5">DPG-138</strain>
    </source>
</reference>
<organism evidence="4 5">
    <name type="scientific">Marivita geojedonensis</name>
    <dbReference type="NCBI Taxonomy" id="1123756"/>
    <lineage>
        <taxon>Bacteria</taxon>
        <taxon>Pseudomonadati</taxon>
        <taxon>Pseudomonadota</taxon>
        <taxon>Alphaproteobacteria</taxon>
        <taxon>Rhodobacterales</taxon>
        <taxon>Roseobacteraceae</taxon>
        <taxon>Marivita</taxon>
    </lineage>
</organism>
<accession>A0A1X4NLR0</accession>
<dbReference type="AlphaFoldDB" id="A0A1X4NLR0"/>
<comment type="caution">
    <text evidence="4">The sequence shown here is derived from an EMBL/GenBank/DDBJ whole genome shotgun (WGS) entry which is preliminary data.</text>
</comment>
<dbReference type="Gene3D" id="1.20.120.450">
    <property type="entry name" value="dinb family like domain"/>
    <property type="match status" value="1"/>
</dbReference>
<dbReference type="EMBL" id="JFKC01000006">
    <property type="protein sequence ID" value="OSQ51247.1"/>
    <property type="molecule type" value="Genomic_DNA"/>
</dbReference>